<name>C8XFN8_NAKMY</name>
<dbReference type="SUPFAM" id="SSF52540">
    <property type="entry name" value="P-loop containing nucleoside triphosphate hydrolases"/>
    <property type="match status" value="1"/>
</dbReference>
<evidence type="ECO:0000313" key="2">
    <source>
        <dbReference type="EMBL" id="ACV80015.1"/>
    </source>
</evidence>
<dbReference type="CDD" id="cd06170">
    <property type="entry name" value="LuxR_C_like"/>
    <property type="match status" value="1"/>
</dbReference>
<gene>
    <name evidence="2" type="ordered locus">Namu_3711</name>
</gene>
<evidence type="ECO:0000313" key="3">
    <source>
        <dbReference type="Proteomes" id="UP000002218"/>
    </source>
</evidence>
<dbReference type="PANTHER" id="PTHR47691">
    <property type="entry name" value="REGULATOR-RELATED"/>
    <property type="match status" value="1"/>
</dbReference>
<dbReference type="EMBL" id="CP001737">
    <property type="protein sequence ID" value="ACV80015.1"/>
    <property type="molecule type" value="Genomic_DNA"/>
</dbReference>
<dbReference type="InterPro" id="IPR016032">
    <property type="entry name" value="Sig_transdc_resp-reg_C-effctor"/>
</dbReference>
<dbReference type="eggNOG" id="COG2197">
    <property type="taxonomic scope" value="Bacteria"/>
</dbReference>
<dbReference type="eggNOG" id="COG3903">
    <property type="taxonomic scope" value="Bacteria"/>
</dbReference>
<dbReference type="InterPro" id="IPR000792">
    <property type="entry name" value="Tscrpt_reg_LuxR_C"/>
</dbReference>
<dbReference type="SMART" id="SM00421">
    <property type="entry name" value="HTH_LUXR"/>
    <property type="match status" value="1"/>
</dbReference>
<dbReference type="GO" id="GO:0003677">
    <property type="term" value="F:DNA binding"/>
    <property type="evidence" value="ECO:0007669"/>
    <property type="project" value="InterPro"/>
</dbReference>
<feature type="domain" description="HTH luxR-type" evidence="1">
    <location>
        <begin position="700"/>
        <end position="765"/>
    </location>
</feature>
<dbReference type="InterPro" id="IPR027417">
    <property type="entry name" value="P-loop_NTPase"/>
</dbReference>
<protein>
    <submittedName>
        <fullName evidence="2">Transcriptional regulator, LuxR family</fullName>
    </submittedName>
</protein>
<dbReference type="PRINTS" id="PR00364">
    <property type="entry name" value="DISEASERSIST"/>
</dbReference>
<dbReference type="Pfam" id="PF00196">
    <property type="entry name" value="GerE"/>
    <property type="match status" value="1"/>
</dbReference>
<dbReference type="HOGENOM" id="CLU_004665_5_3_11"/>
<dbReference type="InterPro" id="IPR058852">
    <property type="entry name" value="HTH_77"/>
</dbReference>
<organism evidence="2 3">
    <name type="scientific">Nakamurella multipartita (strain ATCC 700099 / DSM 44233 / CIP 104796 / JCM 9543 / NBRC 105858 / Y-104)</name>
    <name type="common">Microsphaera multipartita</name>
    <dbReference type="NCBI Taxonomy" id="479431"/>
    <lineage>
        <taxon>Bacteria</taxon>
        <taxon>Bacillati</taxon>
        <taxon>Actinomycetota</taxon>
        <taxon>Actinomycetes</taxon>
        <taxon>Nakamurellales</taxon>
        <taxon>Nakamurellaceae</taxon>
        <taxon>Nakamurella</taxon>
    </lineage>
</organism>
<dbReference type="InterPro" id="IPR036388">
    <property type="entry name" value="WH-like_DNA-bd_sf"/>
</dbReference>
<dbReference type="Gene3D" id="1.10.10.10">
    <property type="entry name" value="Winged helix-like DNA-binding domain superfamily/Winged helix DNA-binding domain"/>
    <property type="match status" value="2"/>
</dbReference>
<dbReference type="PANTHER" id="PTHR47691:SF3">
    <property type="entry name" value="HTH-TYPE TRANSCRIPTIONAL REGULATOR RV0890C-RELATED"/>
    <property type="match status" value="1"/>
</dbReference>
<dbReference type="InParanoid" id="C8XFN8"/>
<dbReference type="PRINTS" id="PR00038">
    <property type="entry name" value="HTHLUXR"/>
</dbReference>
<dbReference type="OrthoDB" id="9812579at2"/>
<accession>C8XFN8</accession>
<dbReference type="GO" id="GO:0006355">
    <property type="term" value="P:regulation of DNA-templated transcription"/>
    <property type="evidence" value="ECO:0007669"/>
    <property type="project" value="InterPro"/>
</dbReference>
<dbReference type="STRING" id="479431.Namu_3711"/>
<dbReference type="SUPFAM" id="SSF46894">
    <property type="entry name" value="C-terminal effector domain of the bipartite response regulators"/>
    <property type="match status" value="1"/>
</dbReference>
<dbReference type="Pfam" id="PF25872">
    <property type="entry name" value="HTH_77"/>
    <property type="match status" value="1"/>
</dbReference>
<dbReference type="Gene3D" id="3.40.50.300">
    <property type="entry name" value="P-loop containing nucleotide triphosphate hydrolases"/>
    <property type="match status" value="1"/>
</dbReference>
<keyword evidence="3" id="KW-1185">Reference proteome</keyword>
<sequence>MARRSSTSGNLPAETTSFIGRRHELAETRRKLGLARLVTLVGPGGVGKTRLAIRAAADFARGVPDGAWLVQLAELRDAALIGNAVLAALDLRDQGAAGPQALLRSYLRDKQLLLVLDNCEHLLPAAAELTNDLLRAAPGVRVIATSREPLSLDGEHVLPVPPLPLPSATATEALDRVRQNETVQLFMERAAAASGSFELTQGNRAAVVELCRRLDGLPLGIELAAVRTRVLSAEQIRDRLGERFELLTGGSRAALPRHQTLRTTIEWSYDLLTGDERRLLSRLCVFAGRFALDDVAAVCGWDGLQPVDVLDHLSSLLDKSLVMKHDVAGTACYRLHETMREYARLKLREAGGEVSVERRCMGYYRTRCQQFAVEGRHQLVEWLPWVELRIDTIRGVLRRTLDKDEVPAGTEIAVFLMRYWITRATTEGVRWLDELIAAGAQHGIHPGVYFVRGFLAVLQGDPAAAVPALERCVSAARETGPPENLSRSLSMASIGAGLAGDRESSRGLLKEARLVADDLGDLGATLMLHQAQALNGLLDGDLAVVGPAAAEGARLSREAGDVYSLEMMVMNQALAAVMSGDLRECERRSTEGLRIADQLDDRVAHCYLLGALACCAAAWGEHRRAAQLIGATDSARTEAGARIHFGLAPALDKATRTAAAALGSARYAADFASGQQLTRQMASRLALREAAPAAADAVRNPGPSGALSRRGTQVAQLVAEGLTNREIGARLFISERTVESHVGTVLNTLGFTSRAQIAGWVASGN</sequence>
<reference evidence="3" key="1">
    <citation type="submission" date="2009-09" db="EMBL/GenBank/DDBJ databases">
        <title>The complete genome of Nakamurella multipartita DSM 44233.</title>
        <authorList>
            <consortium name="US DOE Joint Genome Institute (JGI-PGF)"/>
            <person name="Lucas S."/>
            <person name="Copeland A."/>
            <person name="Lapidus A."/>
            <person name="Glavina del Rio T."/>
            <person name="Dalin E."/>
            <person name="Tice H."/>
            <person name="Bruce D."/>
            <person name="Goodwin L."/>
            <person name="Pitluck S."/>
            <person name="Kyrpides N."/>
            <person name="Mavromatis K."/>
            <person name="Ivanova N."/>
            <person name="Ovchinnikova G."/>
            <person name="Sims D."/>
            <person name="Meincke L."/>
            <person name="Brettin T."/>
            <person name="Detter J.C."/>
            <person name="Han C."/>
            <person name="Larimer F."/>
            <person name="Land M."/>
            <person name="Hauser L."/>
            <person name="Markowitz V."/>
            <person name="Cheng J.-F."/>
            <person name="Hugenholtz P."/>
            <person name="Woyke T."/>
            <person name="Wu D."/>
            <person name="Klenk H.-P."/>
            <person name="Eisen J.A."/>
        </authorList>
    </citation>
    <scope>NUCLEOTIDE SEQUENCE [LARGE SCALE GENOMIC DNA]</scope>
    <source>
        <strain evidence="3">ATCC 700099 / DSM 44233 / CIP 104796 / JCM 9543 / NBRC 105858 / Y-104</strain>
    </source>
</reference>
<evidence type="ECO:0000259" key="1">
    <source>
        <dbReference type="PROSITE" id="PS50043"/>
    </source>
</evidence>
<dbReference type="Proteomes" id="UP000002218">
    <property type="component" value="Chromosome"/>
</dbReference>
<dbReference type="KEGG" id="nml:Namu_3711"/>
<reference evidence="2 3" key="2">
    <citation type="journal article" date="2010" name="Stand. Genomic Sci.">
        <title>Complete genome sequence of Nakamurella multipartita type strain (Y-104).</title>
        <authorList>
            <person name="Tice H."/>
            <person name="Mayilraj S."/>
            <person name="Sims D."/>
            <person name="Lapidus A."/>
            <person name="Nolan M."/>
            <person name="Lucas S."/>
            <person name="Glavina Del Rio T."/>
            <person name="Copeland A."/>
            <person name="Cheng J.F."/>
            <person name="Meincke L."/>
            <person name="Bruce D."/>
            <person name="Goodwin L."/>
            <person name="Pitluck S."/>
            <person name="Ivanova N."/>
            <person name="Mavromatis K."/>
            <person name="Ovchinnikova G."/>
            <person name="Pati A."/>
            <person name="Chen A."/>
            <person name="Palaniappan K."/>
            <person name="Land M."/>
            <person name="Hauser L."/>
            <person name="Chang Y.J."/>
            <person name="Jeffries C.D."/>
            <person name="Detter J.C."/>
            <person name="Brettin T."/>
            <person name="Rohde M."/>
            <person name="Goker M."/>
            <person name="Bristow J."/>
            <person name="Eisen J.A."/>
            <person name="Markowitz V."/>
            <person name="Hugenholtz P."/>
            <person name="Kyrpides N.C."/>
            <person name="Klenk H.P."/>
            <person name="Chen F."/>
        </authorList>
    </citation>
    <scope>NUCLEOTIDE SEQUENCE [LARGE SCALE GENOMIC DNA]</scope>
    <source>
        <strain evidence="3">ATCC 700099 / DSM 44233 / CIP 104796 / JCM 9543 / NBRC 105858 / Y-104</strain>
    </source>
</reference>
<proteinExistence type="predicted"/>
<dbReference type="PROSITE" id="PS50043">
    <property type="entry name" value="HTH_LUXR_2"/>
    <property type="match status" value="1"/>
</dbReference>
<dbReference type="AlphaFoldDB" id="C8XFN8"/>